<accession>A0AA88I3I6</accession>
<protein>
    <submittedName>
        <fullName evidence="2">Uncharacterized protein</fullName>
    </submittedName>
</protein>
<evidence type="ECO:0000313" key="3">
    <source>
        <dbReference type="Proteomes" id="UP001187531"/>
    </source>
</evidence>
<proteinExistence type="predicted"/>
<keyword evidence="3" id="KW-1185">Reference proteome</keyword>
<evidence type="ECO:0000313" key="2">
    <source>
        <dbReference type="EMBL" id="KAK2723325.1"/>
    </source>
</evidence>
<gene>
    <name evidence="2" type="ORF">QYM36_001847</name>
</gene>
<dbReference type="EMBL" id="JAVRJZ010000004">
    <property type="protein sequence ID" value="KAK2723325.1"/>
    <property type="molecule type" value="Genomic_DNA"/>
</dbReference>
<comment type="caution">
    <text evidence="2">The sequence shown here is derived from an EMBL/GenBank/DDBJ whole genome shotgun (WGS) entry which is preliminary data.</text>
</comment>
<evidence type="ECO:0000256" key="1">
    <source>
        <dbReference type="SAM" id="MobiDB-lite"/>
    </source>
</evidence>
<name>A0AA88I3I6_ARTSF</name>
<feature type="region of interest" description="Disordered" evidence="1">
    <location>
        <begin position="98"/>
        <end position="122"/>
    </location>
</feature>
<reference evidence="2" key="1">
    <citation type="submission" date="2023-07" db="EMBL/GenBank/DDBJ databases">
        <title>Chromosome-level genome assembly of Artemia franciscana.</title>
        <authorList>
            <person name="Jo E."/>
        </authorList>
    </citation>
    <scope>NUCLEOTIDE SEQUENCE</scope>
    <source>
        <tissue evidence="2">Whole body</tissue>
    </source>
</reference>
<sequence>MLDFSIQRLTATDCLKHRWLSQSPTKMKSTKISTDKLKKFIIRRKWQKTGTAIRAISRMASMSSRRSSSASSRRTSRLDSLSDELDFSNLAQLASVQLGNKPSGAKIPRNNTSSAYSERSDSGYSDVFNSVPRLRHQESIVEEFVANGELVCDTGHDNAKATSQL</sequence>
<dbReference type="AlphaFoldDB" id="A0AA88I3I6"/>
<organism evidence="2 3">
    <name type="scientific">Artemia franciscana</name>
    <name type="common">Brine shrimp</name>
    <name type="synonym">Artemia sanfranciscana</name>
    <dbReference type="NCBI Taxonomy" id="6661"/>
    <lineage>
        <taxon>Eukaryota</taxon>
        <taxon>Metazoa</taxon>
        <taxon>Ecdysozoa</taxon>
        <taxon>Arthropoda</taxon>
        <taxon>Crustacea</taxon>
        <taxon>Branchiopoda</taxon>
        <taxon>Anostraca</taxon>
        <taxon>Artemiidae</taxon>
        <taxon>Artemia</taxon>
    </lineage>
</organism>
<dbReference type="Proteomes" id="UP001187531">
    <property type="component" value="Unassembled WGS sequence"/>
</dbReference>